<dbReference type="EMBL" id="GGFK01013779">
    <property type="protein sequence ID" value="MBW47100.1"/>
    <property type="molecule type" value="Transcribed_RNA"/>
</dbReference>
<reference evidence="2" key="1">
    <citation type="submission" date="2018-01" db="EMBL/GenBank/DDBJ databases">
        <title>An insight into the sialome of Amazonian anophelines.</title>
        <authorList>
            <person name="Ribeiro J.M."/>
            <person name="Scarpassa V."/>
            <person name="Calvo E."/>
        </authorList>
    </citation>
    <scope>NUCLEOTIDE SEQUENCE</scope>
    <source>
        <tissue evidence="2">Salivary glands</tissue>
    </source>
</reference>
<organism evidence="2">
    <name type="scientific">Anopheles triannulatus</name>
    <dbReference type="NCBI Taxonomy" id="58253"/>
    <lineage>
        <taxon>Eukaryota</taxon>
        <taxon>Metazoa</taxon>
        <taxon>Ecdysozoa</taxon>
        <taxon>Arthropoda</taxon>
        <taxon>Hexapoda</taxon>
        <taxon>Insecta</taxon>
        <taxon>Pterygota</taxon>
        <taxon>Neoptera</taxon>
        <taxon>Endopterygota</taxon>
        <taxon>Diptera</taxon>
        <taxon>Nematocera</taxon>
        <taxon>Culicoidea</taxon>
        <taxon>Culicidae</taxon>
        <taxon>Anophelinae</taxon>
        <taxon>Anopheles</taxon>
    </lineage>
</organism>
<evidence type="ECO:0000313" key="2">
    <source>
        <dbReference type="EMBL" id="MBW47100.1"/>
    </source>
</evidence>
<keyword evidence="1" id="KW-0732">Signal</keyword>
<accession>A0A2M4B255</accession>
<name>A0A2M4B255_9DIPT</name>
<sequence>MRARYVRMWASLCVHYATISVSATTRIQPCDGDRHHWAGIGNDTVSSKIETKRTKEGRRLGVKSEIRLDQRRAFNYLFGSEMMGSVPECTFGNALF</sequence>
<proteinExistence type="predicted"/>
<dbReference type="AlphaFoldDB" id="A0A2M4B255"/>
<protein>
    <submittedName>
        <fullName evidence="2">Putative secreted protein</fullName>
    </submittedName>
</protein>
<feature type="signal peptide" evidence="1">
    <location>
        <begin position="1"/>
        <end position="24"/>
    </location>
</feature>
<feature type="chain" id="PRO_5014720852" evidence="1">
    <location>
        <begin position="25"/>
        <end position="96"/>
    </location>
</feature>
<evidence type="ECO:0000256" key="1">
    <source>
        <dbReference type="SAM" id="SignalP"/>
    </source>
</evidence>